<evidence type="ECO:0000256" key="4">
    <source>
        <dbReference type="ARBA" id="ARBA00023295"/>
    </source>
</evidence>
<dbReference type="Gene3D" id="1.50.10.10">
    <property type="match status" value="1"/>
</dbReference>
<evidence type="ECO:0000256" key="1">
    <source>
        <dbReference type="ARBA" id="ARBA00006768"/>
    </source>
</evidence>
<dbReference type="EMBL" id="CP047020">
    <property type="protein sequence ID" value="QHA02959.1"/>
    <property type="molecule type" value="Genomic_DNA"/>
</dbReference>
<evidence type="ECO:0000256" key="3">
    <source>
        <dbReference type="ARBA" id="ARBA00022679"/>
    </source>
</evidence>
<feature type="domain" description="Glycoside hydrolase family 65 C-terminal" evidence="7">
    <location>
        <begin position="723"/>
        <end position="786"/>
    </location>
</feature>
<feature type="active site" description="Proton donor" evidence="5">
    <location>
        <position position="494"/>
    </location>
</feature>
<feature type="domain" description="Glycoside hydrolase family 65 central catalytic" evidence="6">
    <location>
        <begin position="318"/>
        <end position="713"/>
    </location>
</feature>
<dbReference type="KEGG" id="sbro:GQF42_06370"/>
<evidence type="ECO:0000259" key="6">
    <source>
        <dbReference type="Pfam" id="PF03632"/>
    </source>
</evidence>
<comment type="similarity">
    <text evidence="1">Belongs to the glycosyl hydrolase 65 family.</text>
</comment>
<dbReference type="GO" id="GO:0016757">
    <property type="term" value="F:glycosyltransferase activity"/>
    <property type="evidence" value="ECO:0007669"/>
    <property type="project" value="UniProtKB-KW"/>
</dbReference>
<dbReference type="FunFam" id="1.50.10.10:FF:000053">
    <property type="entry name" value="Putative glycosyl hydrolase"/>
    <property type="match status" value="1"/>
</dbReference>
<accession>A0A6I6MXJ2</accession>
<dbReference type="PIRSF" id="PIRSF036289">
    <property type="entry name" value="Glycosyl_hydrolase_malt_phosph"/>
    <property type="match status" value="1"/>
</dbReference>
<dbReference type="RefSeq" id="WP_158918474.1">
    <property type="nucleotide sequence ID" value="NZ_CP047020.1"/>
</dbReference>
<proteinExistence type="inferred from homology"/>
<dbReference type="InterPro" id="IPR017045">
    <property type="entry name" value="Malt_Pase/Glycosyl_Hdrlase"/>
</dbReference>
<dbReference type="SUPFAM" id="SSF48208">
    <property type="entry name" value="Six-hairpin glycosidases"/>
    <property type="match status" value="1"/>
</dbReference>
<dbReference type="InterPro" id="IPR005196">
    <property type="entry name" value="Glyco_hydro_65_N"/>
</dbReference>
<dbReference type="InterPro" id="IPR005194">
    <property type="entry name" value="Glyco_hydro_65_C"/>
</dbReference>
<dbReference type="PANTHER" id="PTHR11051:SF8">
    <property type="entry name" value="PROTEIN-GLUCOSYLGALACTOSYLHYDROXYLYSINE GLUCOSIDASE"/>
    <property type="match status" value="1"/>
</dbReference>
<dbReference type="InterPro" id="IPR011013">
    <property type="entry name" value="Gal_mutarotase_sf_dom"/>
</dbReference>
<keyword evidence="10" id="KW-1185">Reference proteome</keyword>
<evidence type="ECO:0000313" key="9">
    <source>
        <dbReference type="EMBL" id="QHA02959.1"/>
    </source>
</evidence>
<reference evidence="9 10" key="1">
    <citation type="submission" date="2019-12" db="EMBL/GenBank/DDBJ databases">
        <title>Streptomyces sp. strain T44 isolated from rhizosphere soil of Broussonetia papyrifera.</title>
        <authorList>
            <person name="Mo P."/>
        </authorList>
    </citation>
    <scope>NUCLEOTIDE SEQUENCE [LARGE SCALE GENOMIC DNA]</scope>
    <source>
        <strain evidence="9 10">T44</strain>
    </source>
</reference>
<dbReference type="Pfam" id="PF03633">
    <property type="entry name" value="Glyco_hydro_65C"/>
    <property type="match status" value="1"/>
</dbReference>
<feature type="domain" description="Glycoside hydrolase family 65 N-terminal" evidence="8">
    <location>
        <begin position="8"/>
        <end position="266"/>
    </location>
</feature>
<protein>
    <submittedName>
        <fullName evidence="9">Glycoside hydrolase family 65 protein</fullName>
    </submittedName>
</protein>
<dbReference type="Pfam" id="PF03636">
    <property type="entry name" value="Glyco_hydro_65N"/>
    <property type="match status" value="1"/>
</dbReference>
<keyword evidence="2" id="KW-0328">Glycosyltransferase</keyword>
<dbReference type="PANTHER" id="PTHR11051">
    <property type="entry name" value="GLYCOSYL HYDROLASE-RELATED"/>
    <property type="match status" value="1"/>
</dbReference>
<dbReference type="Gene3D" id="2.70.98.40">
    <property type="entry name" value="Glycoside hydrolase, family 65, N-terminal domain"/>
    <property type="match status" value="1"/>
</dbReference>
<evidence type="ECO:0000313" key="10">
    <source>
        <dbReference type="Proteomes" id="UP000436138"/>
    </source>
</evidence>
<keyword evidence="4" id="KW-0326">Glycosidase</keyword>
<dbReference type="GO" id="GO:0004553">
    <property type="term" value="F:hydrolase activity, hydrolyzing O-glycosyl compounds"/>
    <property type="evidence" value="ECO:0007669"/>
    <property type="project" value="TreeGrafter"/>
</dbReference>
<dbReference type="GO" id="GO:0005975">
    <property type="term" value="P:carbohydrate metabolic process"/>
    <property type="evidence" value="ECO:0007669"/>
    <property type="project" value="InterPro"/>
</dbReference>
<keyword evidence="3" id="KW-0808">Transferase</keyword>
<evidence type="ECO:0000256" key="2">
    <source>
        <dbReference type="ARBA" id="ARBA00022676"/>
    </source>
</evidence>
<dbReference type="SUPFAM" id="SSF74650">
    <property type="entry name" value="Galactose mutarotase-like"/>
    <property type="match status" value="1"/>
</dbReference>
<dbReference type="AlphaFoldDB" id="A0A6I6MXJ2"/>
<dbReference type="Pfam" id="PF03632">
    <property type="entry name" value="Glyco_hydro_65m"/>
    <property type="match status" value="1"/>
</dbReference>
<dbReference type="InterPro" id="IPR008928">
    <property type="entry name" value="6-hairpin_glycosidase_sf"/>
</dbReference>
<dbReference type="GO" id="GO:0030246">
    <property type="term" value="F:carbohydrate binding"/>
    <property type="evidence" value="ECO:0007669"/>
    <property type="project" value="InterPro"/>
</dbReference>
<dbReference type="InterPro" id="IPR012341">
    <property type="entry name" value="6hp_glycosidase-like_sf"/>
</dbReference>
<dbReference type="Gene3D" id="2.60.420.10">
    <property type="entry name" value="Maltose phosphorylase, domain 3"/>
    <property type="match status" value="1"/>
</dbReference>
<dbReference type="InterPro" id="IPR037018">
    <property type="entry name" value="GH65_N"/>
</dbReference>
<gene>
    <name evidence="9" type="ORF">GQF42_06370</name>
</gene>
<sequence>MSEWTWEWTGYDPATEQLREALCTLGNGYFATRGALPEHRAGLVHYPGTYAAGCYDRVESTVAGRQVVNEDLVNLPNWLLLRFRLRRAEGAWGAWLSPGTHALLDHRHVLDLRRGTLTRSFRHRHDETGVLGVEQTRLVHMGDPHLAALRTVFTAEGWSGEIEIESSLDGEVINGNVHRYRALNRRHVTRVRTGAREPHTVWLSCRTSTSDISVALAARTTVVSDQAPSSSVLSPVRHRAVHRLVVPIAPGRPVTVDKTVAVHTSRDTAISDPLGEAVDRVSVATDFPALLDSHLAAWERLWRRVDIQVPGEAGRILRFHLFHVLQTLSPHTADLDVGVPARGLHGEAYRGHVFWEELFVLPYLNLHFPEVSRALLDYRYRRLPRACSAAGAGGRAGAMYPWQSGSNGREEAQEWHLNPASGRWLPDHSRLQHHVGSAIAYNVWQYCEATGDTDYLYTRGAEMLLQIARFWADLAVLDPDTGRYRIRGAVGPDEYHDSYPGAARPGLDDNAYTNVTAAWVLTRTLELLRRLPAWRRAELFDRVRLDADELPGWEDVSRRLRVPFHQGVISQFEGYDDLAELDWDAYRARYRSIRRLDRILEAEGDSVNRYKASKQADVLMLGHLFSPAELRQLFARLGYDLDDDVWHRTVDYYLRRTSHGSTLSQLVHGLVLARARRAEAWQCVHEALEADIADIQGGTTGEGIHLGAMAGTLDLVQRGLTGLETREDALWLDPVPLPALSEYGFTVQYRGHWGVGVRHRKGELEISVPDSEESPIRVVLAGRAVTIAPGETCTLVLSES</sequence>
<evidence type="ECO:0000259" key="8">
    <source>
        <dbReference type="Pfam" id="PF03636"/>
    </source>
</evidence>
<keyword evidence="9" id="KW-0378">Hydrolase</keyword>
<dbReference type="InterPro" id="IPR005195">
    <property type="entry name" value="Glyco_hydro_65_M"/>
</dbReference>
<name>A0A6I6MXJ2_9ACTN</name>
<evidence type="ECO:0000256" key="5">
    <source>
        <dbReference type="PIRSR" id="PIRSR036289-50"/>
    </source>
</evidence>
<organism evidence="9 10">
    <name type="scientific">Streptomyces broussonetiae</name>
    <dbReference type="NCBI Taxonomy" id="2686304"/>
    <lineage>
        <taxon>Bacteria</taxon>
        <taxon>Bacillati</taxon>
        <taxon>Actinomycetota</taxon>
        <taxon>Actinomycetes</taxon>
        <taxon>Kitasatosporales</taxon>
        <taxon>Streptomycetaceae</taxon>
        <taxon>Streptomyces</taxon>
    </lineage>
</organism>
<evidence type="ECO:0000259" key="7">
    <source>
        <dbReference type="Pfam" id="PF03633"/>
    </source>
</evidence>
<dbReference type="Proteomes" id="UP000436138">
    <property type="component" value="Chromosome"/>
</dbReference>